<dbReference type="InterPro" id="IPR043128">
    <property type="entry name" value="Rev_trsase/Diguanyl_cyclase"/>
</dbReference>
<reference evidence="13" key="2">
    <citation type="submission" date="2019-06" db="EMBL/GenBank/DDBJ databases">
        <title>Genomics analysis of Aphanomyces spp. identifies a new class of oomycete effector associated with host adaptation.</title>
        <authorList>
            <person name="Gaulin E."/>
        </authorList>
    </citation>
    <scope>NUCLEOTIDE SEQUENCE</scope>
    <source>
        <strain evidence="13">CBS 578.67</strain>
    </source>
</reference>
<dbReference type="InterPro" id="IPR005162">
    <property type="entry name" value="Retrotrans_gag_dom"/>
</dbReference>
<dbReference type="InterPro" id="IPR012337">
    <property type="entry name" value="RNaseH-like_sf"/>
</dbReference>
<evidence type="ECO:0000256" key="1">
    <source>
        <dbReference type="ARBA" id="ARBA00012493"/>
    </source>
</evidence>
<dbReference type="InterPro" id="IPR050951">
    <property type="entry name" value="Retrovirus_Pol_polyprotein"/>
</dbReference>
<dbReference type="GO" id="GO:0003964">
    <property type="term" value="F:RNA-directed DNA polymerase activity"/>
    <property type="evidence" value="ECO:0007669"/>
    <property type="project" value="UniProtKB-KW"/>
</dbReference>
<name>A0A485LLI8_9STRA</name>
<evidence type="ECO:0000256" key="5">
    <source>
        <dbReference type="ARBA" id="ARBA00022759"/>
    </source>
</evidence>
<dbReference type="GO" id="GO:0008270">
    <property type="term" value="F:zinc ion binding"/>
    <property type="evidence" value="ECO:0007669"/>
    <property type="project" value="UniProtKB-KW"/>
</dbReference>
<gene>
    <name evidence="14" type="primary">Aste57867_22413</name>
    <name evidence="13" type="ORF">As57867_022343</name>
    <name evidence="14" type="ORF">ASTE57867_22413</name>
</gene>
<dbReference type="InterPro" id="IPR001878">
    <property type="entry name" value="Znf_CCHC"/>
</dbReference>
<keyword evidence="15" id="KW-1185">Reference proteome</keyword>
<dbReference type="FunFam" id="3.30.70.270:FF:000026">
    <property type="entry name" value="Transposon Ty3-G Gag-Pol polyprotein"/>
    <property type="match status" value="1"/>
</dbReference>
<dbReference type="PANTHER" id="PTHR37984:SF5">
    <property type="entry name" value="PROTEIN NYNRIN-LIKE"/>
    <property type="match status" value="1"/>
</dbReference>
<evidence type="ECO:0000256" key="7">
    <source>
        <dbReference type="ARBA" id="ARBA00022918"/>
    </source>
</evidence>
<dbReference type="EC" id="2.7.7.49" evidence="1"/>
<dbReference type="EMBL" id="VJMH01007049">
    <property type="protein sequence ID" value="KAF0685742.1"/>
    <property type="molecule type" value="Genomic_DNA"/>
</dbReference>
<dbReference type="Gene3D" id="1.10.340.70">
    <property type="match status" value="1"/>
</dbReference>
<dbReference type="Pfam" id="PF17917">
    <property type="entry name" value="RT_RNaseH"/>
    <property type="match status" value="1"/>
</dbReference>
<dbReference type="Proteomes" id="UP000332933">
    <property type="component" value="Unassembled WGS sequence"/>
</dbReference>
<keyword evidence="2" id="KW-0808">Transferase</keyword>
<dbReference type="InterPro" id="IPR043502">
    <property type="entry name" value="DNA/RNA_pol_sf"/>
</dbReference>
<dbReference type="SUPFAM" id="SSF50630">
    <property type="entry name" value="Acid proteases"/>
    <property type="match status" value="1"/>
</dbReference>
<dbReference type="GO" id="GO:0003676">
    <property type="term" value="F:nucleic acid binding"/>
    <property type="evidence" value="ECO:0007669"/>
    <property type="project" value="InterPro"/>
</dbReference>
<keyword evidence="5" id="KW-0255">Endonuclease</keyword>
<dbReference type="SUPFAM" id="SSF57756">
    <property type="entry name" value="Retrovirus zinc finger-like domains"/>
    <property type="match status" value="1"/>
</dbReference>
<dbReference type="InterPro" id="IPR041373">
    <property type="entry name" value="RT_RNaseH"/>
</dbReference>
<dbReference type="Pfam" id="PF03732">
    <property type="entry name" value="Retrotrans_gag"/>
    <property type="match status" value="1"/>
</dbReference>
<dbReference type="InterPro" id="IPR021109">
    <property type="entry name" value="Peptidase_aspartic_dom_sf"/>
</dbReference>
<feature type="domain" description="Reverse transcriptase" evidence="11">
    <location>
        <begin position="773"/>
        <end position="993"/>
    </location>
</feature>
<dbReference type="Gene3D" id="2.40.70.10">
    <property type="entry name" value="Acid Proteases"/>
    <property type="match status" value="1"/>
</dbReference>
<dbReference type="Pfam" id="PF17921">
    <property type="entry name" value="Integrase_H2C2"/>
    <property type="match status" value="1"/>
</dbReference>
<feature type="compositionally biased region" description="Basic residues" evidence="9">
    <location>
        <begin position="574"/>
        <end position="587"/>
    </location>
</feature>
<dbReference type="PROSITE" id="PS50878">
    <property type="entry name" value="RT_POL"/>
    <property type="match status" value="1"/>
</dbReference>
<dbReference type="EMBL" id="CAADRA010007075">
    <property type="protein sequence ID" value="VFT99076.1"/>
    <property type="molecule type" value="Genomic_DNA"/>
</dbReference>
<dbReference type="GO" id="GO:0016787">
    <property type="term" value="F:hydrolase activity"/>
    <property type="evidence" value="ECO:0007669"/>
    <property type="project" value="UniProtKB-KW"/>
</dbReference>
<accession>A0A485LLI8</accession>
<evidence type="ECO:0000259" key="11">
    <source>
        <dbReference type="PROSITE" id="PS50878"/>
    </source>
</evidence>
<dbReference type="InterPro" id="IPR000477">
    <property type="entry name" value="RT_dom"/>
</dbReference>
<feature type="domain" description="Integrase catalytic" evidence="12">
    <location>
        <begin position="1319"/>
        <end position="1484"/>
    </location>
</feature>
<sequence>MAGIFGMQALQSLVASTPAEQVERVNAFDTYEQGLIAHVRGNLQAPAAEGKPPHPKPLRLKVTPYEGKEGENLHFWVREVELAMDAALISTEQLRVAYALSNLSGRAKSWAYTREATSPGCFTSWAQLCEQLRAAFLPANYEYRQRSRFLSCKQGKRELHEYIQEMRELTASLVGNPLNEHIKVTVFMDGLRVGPARTQLFRVQSSTLEEAIQVALQEEYSHRQARTPASAWPGSSSQNPNRASPSAPVPMELGAAEQRDIRCFGCGRLGHFKRDCPAERHRRRAYPKPVLKGRWQKPRPRGQGNAGDQYAGGAYHGDLAPESLRTLESAKGSDGLLVVHGRVRGYDHPFRILIDSGASRNFARRRTVARNSNRLTDALRESKGNGAVSVRLADGKAVTVPNIQMDLAVKFEDFDSLEQFTVLDMDPYDMILGMPWLEKHEPWIDWRGKAIGASRPAVTDRALVSHVPTSVRTWGARKGRQGTEASSGCLGVVNVYDDSKEASKVATQAGVRQVGNLGPHAGNTVPHEVAQTITEEEDAGCASCVGNIVPHEASRASDVRIRTSQDVGNEVPRHGRRRRRRRRRKSSLNHVQTGVVHNDSEPRARALSTPSVAGCCHIIDGETGLPVKASGVHLEPLPEVAELLNLEEMTAESFLADLKAGEIAEMVLIKQETSQAELNSSSVLDEDVLEELSKQRQSRLGSEILKNPKDPVYPLVSEYADVVTKNPPSQLPPDRGVRHEIDLVPGTKYCVTRQWPLPREQCEVIDAFFAAKAKAGMVRESKSPHSTPTFCVRKPNGKWRLVHAFNKLNSATVPAQTPIPRKDVLLNNMAGCVLYSALDLVDGYYQILMRESDIPLTAVSTPSGMLWEWLVMPQGLSNAPATFNRLVMQLFRPLRAFVQTYFDDIFVHSRAEGGKTAMEVHLGHLRRVLEVMRANKLYANIDKCVFASPEIKVLGCFVSNVGVRADPDKVKAIATWPTPRSQKDLRKWLGLANYLHKYSAGYAGLAKPLSDLLKKDADWRWEQTHQDAFDSVKASLQEAPVLALPDESKPFSVVCDASDYAIGCALLQTDAAGHERVISFQSRQLKAAERNYPVHDKELLAMKYALVKFRVHLLGSRPFVIYTDHASLRTATNSPHLSQRMARWLSFFAEYEFRVEYKPGKLNVLADALSRRPDYELAHITRVTTDLYDRIREAYRDDEAIAPIVRFLAAGTNAKSDWLSPRQRSRLHRYELRDGLLYFRVEPSDPSRVVVPNNEDLKFDILAEAHDAPSSGHLGREKTFLSVSQAFWWTHMYKWVAKYVKTCETCQRVKPAGHASAPLQSLPVPADCWKSMSLDFIFGLPADGHGNTGIVVFVCRLSKMVHLAPVPVTVTGEQTARLFVDGVFRYHGLPETIVSDRDPRFTAAFWKTLFPLLGTRLQMSTADHPQTDGQTERVNRVLEDTLRSVCAGAPHTWSTQLPVVEFALNNAVHASTGFTPFYLNGFRHPRVPLTLRGDSTSSILSGGEARKVLSSQVSDVRPVSLRKQVESFMDTKLIVISRVRDAMAAAQDRQKEH</sequence>
<dbReference type="SMART" id="SM00343">
    <property type="entry name" value="ZnF_C2HC"/>
    <property type="match status" value="1"/>
</dbReference>
<dbReference type="GO" id="GO:0004519">
    <property type="term" value="F:endonuclease activity"/>
    <property type="evidence" value="ECO:0007669"/>
    <property type="project" value="UniProtKB-KW"/>
</dbReference>
<evidence type="ECO:0000256" key="9">
    <source>
        <dbReference type="SAM" id="MobiDB-lite"/>
    </source>
</evidence>
<evidence type="ECO:0000313" key="15">
    <source>
        <dbReference type="Proteomes" id="UP000332933"/>
    </source>
</evidence>
<dbReference type="Gene3D" id="3.30.420.10">
    <property type="entry name" value="Ribonuclease H-like superfamily/Ribonuclease H"/>
    <property type="match status" value="1"/>
</dbReference>
<dbReference type="CDD" id="cd00303">
    <property type="entry name" value="retropepsin_like"/>
    <property type="match status" value="1"/>
</dbReference>
<dbReference type="SUPFAM" id="SSF53098">
    <property type="entry name" value="Ribonuclease H-like"/>
    <property type="match status" value="1"/>
</dbReference>
<dbReference type="PROSITE" id="PS50158">
    <property type="entry name" value="ZF_CCHC"/>
    <property type="match status" value="1"/>
</dbReference>
<dbReference type="CDD" id="cd09274">
    <property type="entry name" value="RNase_HI_RT_Ty3"/>
    <property type="match status" value="1"/>
</dbReference>
<keyword evidence="8" id="KW-0862">Zinc</keyword>
<dbReference type="OrthoDB" id="415724at2759"/>
<protein>
    <recommendedName>
        <fullName evidence="1">RNA-directed DNA polymerase</fullName>
        <ecNumber evidence="1">2.7.7.49</ecNumber>
    </recommendedName>
</protein>
<dbReference type="InterPro" id="IPR036397">
    <property type="entry name" value="RNaseH_sf"/>
</dbReference>
<proteinExistence type="predicted"/>
<dbReference type="FunFam" id="1.10.340.70:FF:000001">
    <property type="entry name" value="Retrovirus-related Pol polyprotein from transposon gypsy-like Protein"/>
    <property type="match status" value="1"/>
</dbReference>
<keyword evidence="6" id="KW-0378">Hydrolase</keyword>
<dbReference type="InterPro" id="IPR036875">
    <property type="entry name" value="Znf_CCHC_sf"/>
</dbReference>
<keyword evidence="8" id="KW-0479">Metal-binding</keyword>
<dbReference type="Pfam" id="PF08284">
    <property type="entry name" value="RVP_2"/>
    <property type="match status" value="1"/>
</dbReference>
<keyword evidence="8" id="KW-0863">Zinc-finger</keyword>
<keyword evidence="4" id="KW-0540">Nuclease</keyword>
<evidence type="ECO:0000256" key="6">
    <source>
        <dbReference type="ARBA" id="ARBA00022801"/>
    </source>
</evidence>
<evidence type="ECO:0000256" key="4">
    <source>
        <dbReference type="ARBA" id="ARBA00022722"/>
    </source>
</evidence>
<dbReference type="SUPFAM" id="SSF56672">
    <property type="entry name" value="DNA/RNA polymerases"/>
    <property type="match status" value="1"/>
</dbReference>
<evidence type="ECO:0000256" key="3">
    <source>
        <dbReference type="ARBA" id="ARBA00022695"/>
    </source>
</evidence>
<reference evidence="14 15" key="1">
    <citation type="submission" date="2019-03" db="EMBL/GenBank/DDBJ databases">
        <authorList>
            <person name="Gaulin E."/>
            <person name="Dumas B."/>
        </authorList>
    </citation>
    <scope>NUCLEOTIDE SEQUENCE [LARGE SCALE GENOMIC DNA]</scope>
    <source>
        <strain evidence="14">CBS 568.67</strain>
    </source>
</reference>
<evidence type="ECO:0000256" key="8">
    <source>
        <dbReference type="PROSITE-ProRule" id="PRU00047"/>
    </source>
</evidence>
<dbReference type="CDD" id="cd01647">
    <property type="entry name" value="RT_LTR"/>
    <property type="match status" value="1"/>
</dbReference>
<dbReference type="PROSITE" id="PS50994">
    <property type="entry name" value="INTEGRASE"/>
    <property type="match status" value="1"/>
</dbReference>
<evidence type="ECO:0000256" key="2">
    <source>
        <dbReference type="ARBA" id="ARBA00022679"/>
    </source>
</evidence>
<feature type="region of interest" description="Disordered" evidence="9">
    <location>
        <begin position="225"/>
        <end position="249"/>
    </location>
</feature>
<organism evidence="14 15">
    <name type="scientific">Aphanomyces stellatus</name>
    <dbReference type="NCBI Taxonomy" id="120398"/>
    <lineage>
        <taxon>Eukaryota</taxon>
        <taxon>Sar</taxon>
        <taxon>Stramenopiles</taxon>
        <taxon>Oomycota</taxon>
        <taxon>Saprolegniomycetes</taxon>
        <taxon>Saprolegniales</taxon>
        <taxon>Verrucalvaceae</taxon>
        <taxon>Aphanomyces</taxon>
    </lineage>
</organism>
<dbReference type="GO" id="GO:0015074">
    <property type="term" value="P:DNA integration"/>
    <property type="evidence" value="ECO:0007669"/>
    <property type="project" value="InterPro"/>
</dbReference>
<feature type="domain" description="CCHC-type" evidence="10">
    <location>
        <begin position="262"/>
        <end position="277"/>
    </location>
</feature>
<evidence type="ECO:0000313" key="13">
    <source>
        <dbReference type="EMBL" id="KAF0685742.1"/>
    </source>
</evidence>
<dbReference type="InterPro" id="IPR001584">
    <property type="entry name" value="Integrase_cat-core"/>
</dbReference>
<evidence type="ECO:0000259" key="12">
    <source>
        <dbReference type="PROSITE" id="PS50994"/>
    </source>
</evidence>
<evidence type="ECO:0000259" key="10">
    <source>
        <dbReference type="PROSITE" id="PS50158"/>
    </source>
</evidence>
<feature type="region of interest" description="Disordered" evidence="9">
    <location>
        <begin position="564"/>
        <end position="605"/>
    </location>
</feature>
<dbReference type="Gene3D" id="3.10.10.10">
    <property type="entry name" value="HIV Type 1 Reverse Transcriptase, subunit A, domain 1"/>
    <property type="match status" value="1"/>
</dbReference>
<dbReference type="InterPro" id="IPR041588">
    <property type="entry name" value="Integrase_H2C2"/>
</dbReference>
<keyword evidence="7" id="KW-0695">RNA-directed DNA polymerase</keyword>
<dbReference type="Pfam" id="PF00078">
    <property type="entry name" value="RVT_1"/>
    <property type="match status" value="1"/>
</dbReference>
<feature type="compositionally biased region" description="Polar residues" evidence="9">
    <location>
        <begin position="233"/>
        <end position="244"/>
    </location>
</feature>
<dbReference type="PANTHER" id="PTHR37984">
    <property type="entry name" value="PROTEIN CBG26694"/>
    <property type="match status" value="1"/>
</dbReference>
<dbReference type="Pfam" id="PF00098">
    <property type="entry name" value="zf-CCHC"/>
    <property type="match status" value="1"/>
</dbReference>
<keyword evidence="3" id="KW-0548">Nucleotidyltransferase</keyword>
<dbReference type="Gene3D" id="3.30.70.270">
    <property type="match status" value="2"/>
</dbReference>
<evidence type="ECO:0000313" key="14">
    <source>
        <dbReference type="EMBL" id="VFT99076.1"/>
    </source>
</evidence>